<accession>A0A5C7EGM1</accession>
<dbReference type="Gene3D" id="1.10.490.10">
    <property type="entry name" value="Globins"/>
    <property type="match status" value="1"/>
</dbReference>
<dbReference type="GO" id="GO:0019825">
    <property type="term" value="F:oxygen binding"/>
    <property type="evidence" value="ECO:0007669"/>
    <property type="project" value="InterPro"/>
</dbReference>
<comment type="caution">
    <text evidence="2">The sequence shown here is derived from an EMBL/GenBank/DDBJ whole genome shotgun (WGS) entry which is preliminary data.</text>
</comment>
<dbReference type="AlphaFoldDB" id="A0A5C7EGM1"/>
<evidence type="ECO:0000313" key="2">
    <source>
        <dbReference type="EMBL" id="TXF10433.1"/>
    </source>
</evidence>
<dbReference type="InParanoid" id="A0A5C7EGM1"/>
<evidence type="ECO:0000313" key="3">
    <source>
        <dbReference type="Proteomes" id="UP000321201"/>
    </source>
</evidence>
<sequence length="217" mass="24681">MAKSGGMKPPDEVVEAIVRALELDDAAIARYKAFLEFTDEDVARLKALHAALRGLAPEFAQAFYDHLLGFEETRRFIPDTPTLERLKQTQAAYFDRLTAGDYGRDYIQHRLRVGVAHQRVGLSPHWYLGAYGKYLSGLLPEIWQRLGKDPRRSSPPCRRSSRSCSWTWGLPSTPISMPTGRPSWRSKRMPRWCLRACPSVWWCSTPTSPSCRPTGPF</sequence>
<dbReference type="Proteomes" id="UP000321201">
    <property type="component" value="Unassembled WGS sequence"/>
</dbReference>
<keyword evidence="3" id="KW-1185">Reference proteome</keyword>
<dbReference type="GO" id="GO:0020037">
    <property type="term" value="F:heme binding"/>
    <property type="evidence" value="ECO:0007669"/>
    <property type="project" value="InterPro"/>
</dbReference>
<dbReference type="EMBL" id="VPFL01000030">
    <property type="protein sequence ID" value="TXF10433.1"/>
    <property type="molecule type" value="Genomic_DNA"/>
</dbReference>
<evidence type="ECO:0000259" key="1">
    <source>
        <dbReference type="Pfam" id="PF11563"/>
    </source>
</evidence>
<dbReference type="InterPro" id="IPR044398">
    <property type="entry name" value="Globin-sensor_dom"/>
</dbReference>
<dbReference type="Pfam" id="PF11563">
    <property type="entry name" value="Protoglobin"/>
    <property type="match status" value="1"/>
</dbReference>
<dbReference type="SUPFAM" id="SSF46458">
    <property type="entry name" value="Globin-like"/>
    <property type="match status" value="1"/>
</dbReference>
<feature type="domain" description="Globin-sensor" evidence="1">
    <location>
        <begin position="25"/>
        <end position="152"/>
    </location>
</feature>
<gene>
    <name evidence="2" type="ORF">FR698_15120</name>
</gene>
<reference evidence="2 3" key="1">
    <citation type="submission" date="2019-08" db="EMBL/GenBank/DDBJ databases">
        <title>Pelomicrobium methylotrophicum gen. nov., sp. nov. a moderately thermophilic, facultatively anaerobic, lithoautotrophic and methylotrophic bacterium isolated from a terrestrial mud volcano.</title>
        <authorList>
            <person name="Slobodkina G.B."/>
            <person name="Merkel A.Y."/>
            <person name="Slobodkin A.I."/>
        </authorList>
    </citation>
    <scope>NUCLEOTIDE SEQUENCE [LARGE SCALE GENOMIC DNA]</scope>
    <source>
        <strain evidence="2 3">SM250</strain>
    </source>
</reference>
<proteinExistence type="predicted"/>
<dbReference type="OrthoDB" id="9800154at2"/>
<protein>
    <recommendedName>
        <fullName evidence="1">Globin-sensor domain-containing protein</fullName>
    </recommendedName>
</protein>
<dbReference type="InterPro" id="IPR012292">
    <property type="entry name" value="Globin/Proto"/>
</dbReference>
<dbReference type="InterPro" id="IPR009050">
    <property type="entry name" value="Globin-like_sf"/>
</dbReference>
<organism evidence="2 3">
    <name type="scientific">Pelomicrobium methylotrophicum</name>
    <dbReference type="NCBI Taxonomy" id="2602750"/>
    <lineage>
        <taxon>Bacteria</taxon>
        <taxon>Pseudomonadati</taxon>
        <taxon>Pseudomonadota</taxon>
        <taxon>Hydrogenophilia</taxon>
        <taxon>Hydrogenophilia incertae sedis</taxon>
        <taxon>Pelomicrobium</taxon>
    </lineage>
</organism>
<name>A0A5C7EGM1_9PROT</name>